<dbReference type="EMBL" id="SRXV01000002">
    <property type="protein sequence ID" value="TGY93348.1"/>
    <property type="molecule type" value="Genomic_DNA"/>
</dbReference>
<keyword evidence="2" id="KW-1185">Reference proteome</keyword>
<proteinExistence type="predicted"/>
<accession>A0A4S2HCG2</accession>
<protein>
    <recommendedName>
        <fullName evidence="3">STAS/SEC14 domain-containing protein</fullName>
    </recommendedName>
</protein>
<gene>
    <name evidence="1" type="ORF">E5162_09905</name>
</gene>
<reference evidence="1 2" key="1">
    <citation type="journal article" date="2013" name="Int. J. Syst. Evol. Microbiol.">
        <title>Marinicauda pacifica gen. nov., sp. nov., a prosthecate alphaproteobacterium of the family Hyphomonadaceae isolated from deep seawater.</title>
        <authorList>
            <person name="Zhang X.Y."/>
            <person name="Li G.W."/>
            <person name="Wang C.S."/>
            <person name="Zhang Y.J."/>
            <person name="Xu X.W."/>
            <person name="Li H."/>
            <person name="Liu A."/>
            <person name="Liu C."/>
            <person name="Xie B.B."/>
            <person name="Qin Q.L."/>
            <person name="Xu Z."/>
            <person name="Chen X.L."/>
            <person name="Zhou B.C."/>
            <person name="Zhang Y.Z."/>
        </authorList>
    </citation>
    <scope>NUCLEOTIDE SEQUENCE [LARGE SCALE GENOMIC DNA]</scope>
    <source>
        <strain evidence="1 2">P-1 km-3</strain>
    </source>
</reference>
<dbReference type="AlphaFoldDB" id="A0A4S2HCG2"/>
<dbReference type="RefSeq" id="WP_135945070.1">
    <property type="nucleotide sequence ID" value="NZ_BMEI01000002.1"/>
</dbReference>
<evidence type="ECO:0008006" key="3">
    <source>
        <dbReference type="Google" id="ProtNLM"/>
    </source>
</evidence>
<sequence length="128" mass="14375">MRTHEISYDDAARIVVVRVSGLWRADAAEQQWRETMQACAERGVSCILLDVREQSYPFDAQEAFTLFAGTVKTVQGKLVAIMCRPEHVSFIAAGPAIGDATWNHARFFFEEADARHWLEQTRSDAADG</sequence>
<evidence type="ECO:0000313" key="1">
    <source>
        <dbReference type="EMBL" id="TGY93348.1"/>
    </source>
</evidence>
<comment type="caution">
    <text evidence="1">The sequence shown here is derived from an EMBL/GenBank/DDBJ whole genome shotgun (WGS) entry which is preliminary data.</text>
</comment>
<organism evidence="1 2">
    <name type="scientific">Marinicauda pacifica</name>
    <dbReference type="NCBI Taxonomy" id="1133559"/>
    <lineage>
        <taxon>Bacteria</taxon>
        <taxon>Pseudomonadati</taxon>
        <taxon>Pseudomonadota</taxon>
        <taxon>Alphaproteobacteria</taxon>
        <taxon>Maricaulales</taxon>
        <taxon>Maricaulaceae</taxon>
        <taxon>Marinicauda</taxon>
    </lineage>
</organism>
<evidence type="ECO:0000313" key="2">
    <source>
        <dbReference type="Proteomes" id="UP000305451"/>
    </source>
</evidence>
<dbReference type="Proteomes" id="UP000305451">
    <property type="component" value="Unassembled WGS sequence"/>
</dbReference>
<name>A0A4S2HCG2_9PROT</name>